<evidence type="ECO:0000259" key="1">
    <source>
        <dbReference type="PROSITE" id="PS51186"/>
    </source>
</evidence>
<dbReference type="InterPro" id="IPR000182">
    <property type="entry name" value="GNAT_dom"/>
</dbReference>
<dbReference type="Pfam" id="PF13302">
    <property type="entry name" value="Acetyltransf_3"/>
    <property type="match status" value="1"/>
</dbReference>
<gene>
    <name evidence="2" type="ORF">EDB95_4560</name>
</gene>
<sequence length="170" mass="19161">MTVMSFLFDTARLRVRMMTPEDAPFVLQLFNAPNWLQFLPDRHVRTVEAARDYITDVYLKSYRDNGFGAAVVTLKESGEPIGICGLFQRTYLPVPDLGYAFLPAHEGKGYAAEAAGGMLDYLRPAQPDLRAVVSSENTRSVHLLEKLGFQYMEKVRPPGEDRMVLVYKAP</sequence>
<dbReference type="PANTHER" id="PTHR43792:SF1">
    <property type="entry name" value="N-ACETYLTRANSFERASE DOMAIN-CONTAINING PROTEIN"/>
    <property type="match status" value="1"/>
</dbReference>
<dbReference type="PANTHER" id="PTHR43792">
    <property type="entry name" value="GNAT FAMILY, PUTATIVE (AFU_ORTHOLOGUE AFUA_3G00765)-RELATED-RELATED"/>
    <property type="match status" value="1"/>
</dbReference>
<dbReference type="Proteomes" id="UP000294498">
    <property type="component" value="Unassembled WGS sequence"/>
</dbReference>
<evidence type="ECO:0000313" key="3">
    <source>
        <dbReference type="Proteomes" id="UP000294498"/>
    </source>
</evidence>
<dbReference type="GO" id="GO:0016747">
    <property type="term" value="F:acyltransferase activity, transferring groups other than amino-acyl groups"/>
    <property type="evidence" value="ECO:0007669"/>
    <property type="project" value="InterPro"/>
</dbReference>
<dbReference type="EMBL" id="SODV01000002">
    <property type="protein sequence ID" value="TDW96724.1"/>
    <property type="molecule type" value="Genomic_DNA"/>
</dbReference>
<dbReference type="OrthoDB" id="9798081at2"/>
<keyword evidence="3" id="KW-1185">Reference proteome</keyword>
<dbReference type="InterPro" id="IPR016181">
    <property type="entry name" value="Acyl_CoA_acyltransferase"/>
</dbReference>
<evidence type="ECO:0000313" key="2">
    <source>
        <dbReference type="EMBL" id="TDW96724.1"/>
    </source>
</evidence>
<dbReference type="Gene3D" id="3.40.630.30">
    <property type="match status" value="1"/>
</dbReference>
<feature type="domain" description="N-acetyltransferase" evidence="1">
    <location>
        <begin position="13"/>
        <end position="170"/>
    </location>
</feature>
<name>A0A4R8DHK2_9BACT</name>
<accession>A0A4R8DHK2</accession>
<keyword evidence="2" id="KW-0808">Transferase</keyword>
<proteinExistence type="predicted"/>
<dbReference type="PROSITE" id="PS51186">
    <property type="entry name" value="GNAT"/>
    <property type="match status" value="1"/>
</dbReference>
<dbReference type="InterPro" id="IPR051531">
    <property type="entry name" value="N-acetyltransferase"/>
</dbReference>
<organism evidence="2 3">
    <name type="scientific">Dinghuibacter silviterrae</name>
    <dbReference type="NCBI Taxonomy" id="1539049"/>
    <lineage>
        <taxon>Bacteria</taxon>
        <taxon>Pseudomonadati</taxon>
        <taxon>Bacteroidota</taxon>
        <taxon>Chitinophagia</taxon>
        <taxon>Chitinophagales</taxon>
        <taxon>Chitinophagaceae</taxon>
        <taxon>Dinghuibacter</taxon>
    </lineage>
</organism>
<dbReference type="AlphaFoldDB" id="A0A4R8DHK2"/>
<comment type="caution">
    <text evidence="2">The sequence shown here is derived from an EMBL/GenBank/DDBJ whole genome shotgun (WGS) entry which is preliminary data.</text>
</comment>
<protein>
    <submittedName>
        <fullName evidence="2">RimJ/RimL family protein N-acetyltransferase</fullName>
    </submittedName>
</protein>
<dbReference type="SUPFAM" id="SSF55729">
    <property type="entry name" value="Acyl-CoA N-acyltransferases (Nat)"/>
    <property type="match status" value="1"/>
</dbReference>
<reference evidence="2 3" key="1">
    <citation type="submission" date="2019-03" db="EMBL/GenBank/DDBJ databases">
        <title>Genomic Encyclopedia of Type Strains, Phase IV (KMG-IV): sequencing the most valuable type-strain genomes for metagenomic binning, comparative biology and taxonomic classification.</title>
        <authorList>
            <person name="Goeker M."/>
        </authorList>
    </citation>
    <scope>NUCLEOTIDE SEQUENCE [LARGE SCALE GENOMIC DNA]</scope>
    <source>
        <strain evidence="2 3">DSM 100059</strain>
    </source>
</reference>